<feature type="compositionally biased region" description="Basic and acidic residues" evidence="2">
    <location>
        <begin position="816"/>
        <end position="832"/>
    </location>
</feature>
<dbReference type="RefSeq" id="XP_067059044.1">
    <property type="nucleotide sequence ID" value="XM_067203353.1"/>
</dbReference>
<dbReference type="EMBL" id="JAFHLR010000035">
    <property type="protein sequence ID" value="KAG5466154.1"/>
    <property type="molecule type" value="Genomic_DNA"/>
</dbReference>
<dbReference type="Proteomes" id="UP000674143">
    <property type="component" value="Unassembled WGS sequence"/>
</dbReference>
<name>A0A836G4K2_9TRYP</name>
<reference evidence="4" key="1">
    <citation type="journal article" date="2021" name="Microbiol. Resour. Announc.">
        <title>LGAAP: Leishmaniinae Genome Assembly and Annotation Pipeline.</title>
        <authorList>
            <person name="Almutairi H."/>
            <person name="Urbaniak M.D."/>
            <person name="Bates M.D."/>
            <person name="Jariyapan N."/>
            <person name="Kwakye-Nuako G."/>
            <person name="Thomaz-Soccol V."/>
            <person name="Al-Salem W.S."/>
            <person name="Dillon R.J."/>
            <person name="Bates P.A."/>
            <person name="Gatherer D."/>
        </authorList>
    </citation>
    <scope>NUCLEOTIDE SEQUENCE [LARGE SCALE GENOMIC DNA]</scope>
</reference>
<evidence type="ECO:0000256" key="1">
    <source>
        <dbReference type="SAM" id="Coils"/>
    </source>
</evidence>
<feature type="coiled-coil region" evidence="1">
    <location>
        <begin position="7"/>
        <end position="114"/>
    </location>
</feature>
<dbReference type="AlphaFoldDB" id="A0A836G4K2"/>
<organism evidence="3 4">
    <name type="scientific">Leishmania orientalis</name>
    <dbReference type="NCBI Taxonomy" id="2249476"/>
    <lineage>
        <taxon>Eukaryota</taxon>
        <taxon>Discoba</taxon>
        <taxon>Euglenozoa</taxon>
        <taxon>Kinetoplastea</taxon>
        <taxon>Metakinetoplastina</taxon>
        <taxon>Trypanosomatida</taxon>
        <taxon>Trypanosomatidae</taxon>
        <taxon>Leishmaniinae</taxon>
        <taxon>Leishmania</taxon>
    </lineage>
</organism>
<evidence type="ECO:0000313" key="3">
    <source>
        <dbReference type="EMBL" id="KAG5466154.1"/>
    </source>
</evidence>
<accession>A0A836G4K2</accession>
<sequence>MSSRWPSSLLNATNKRLTERIEQLTLELDTKRNSVSEQREVVALLRKNHHLAQQQVKAVEEALERERTAVETDEDRLKQLQQEAERDARRVRQAREAEAQLSQAVSALESALDQRCRALSGEREIAVRLEEEAKEVVSAHLSRQRVGDALTAAQRELSSSVWGTLGRLNEEVRAAERRLEEARCELLHVLQEVDAMQAALQHAVKDQGESLRTLELVHAQTSQLDAQVLANAKSMEVLLEAAREREKVRGELRATLERLLEDNKHQGLARDLKRERYDRHVHALQSAVAALREEEAHSVSSMRCEQAEAQHLCQEHRKLEHIILLCEEKRQLLAQQQARREALEDARARMWRQESSGQPSPAALRDMILALERQEALLEERVERTRAKLTGAIQTFMDEGRKAEQINVAVAHKMKVKGALLSDQATSEGQVQLLHERSGKLEEALTERQGLLPSMQALALEQRAQREAFWVREIEQLRSTLLRIQRDHQRLLHGTVTLRSSLHHTRKTVEEKDVSQGKVLSDLRLLETEVSRLQGEMTTTAEEQNSLLLQHKQAEVTLQSFMRAADAQAGALKEAAGVEAYLRAEVQIEEERIQADMQGALVELHLNESEVHELSEELRRHRKKLSLLRLRYEEVMASMARAAQKPLNEEQGGTTPIPLLNSESEACSPEVVHAHLLLRRSYEREQLMQRGNYLDLHLVALDRETSTLRHMLDGLRSSRCVTAEHSNVVDGLTSTVKKAGTSSIEDCKVQPGSLAPSCSPALTKKHLMSSAEASEHCWRAELRLLDETLAAMSRQRDDSRTRLHEMRVTLKELQDAERQKRTQVQKLREAVQRSRKLASVASVKRSK</sequence>
<dbReference type="KEGG" id="loi:92357287"/>
<evidence type="ECO:0000256" key="2">
    <source>
        <dbReference type="SAM" id="MobiDB-lite"/>
    </source>
</evidence>
<feature type="coiled-coil region" evidence="1">
    <location>
        <begin position="326"/>
        <end position="388"/>
    </location>
</feature>
<dbReference type="GeneID" id="92357287"/>
<keyword evidence="4" id="KW-1185">Reference proteome</keyword>
<feature type="coiled-coil region" evidence="1">
    <location>
        <begin position="604"/>
        <end position="631"/>
    </location>
</feature>
<keyword evidence="1" id="KW-0175">Coiled coil</keyword>
<feature type="region of interest" description="Disordered" evidence="2">
    <location>
        <begin position="816"/>
        <end position="847"/>
    </location>
</feature>
<protein>
    <submittedName>
        <fullName evidence="3">Uncharacterized protein</fullName>
    </submittedName>
</protein>
<proteinExistence type="predicted"/>
<reference evidence="4" key="2">
    <citation type="journal article" date="2021" name="Sci. Data">
        <title>Chromosome-scale genome sequencing, assembly and annotation of six genomes from subfamily Leishmaniinae.</title>
        <authorList>
            <person name="Almutairi H."/>
            <person name="Urbaniak M.D."/>
            <person name="Bates M.D."/>
            <person name="Jariyapan N."/>
            <person name="Kwakye-Nuako G."/>
            <person name="Thomaz Soccol V."/>
            <person name="Al-Salem W.S."/>
            <person name="Dillon R.J."/>
            <person name="Bates P.A."/>
            <person name="Gatherer D."/>
        </authorList>
    </citation>
    <scope>NUCLEOTIDE SEQUENCE [LARGE SCALE GENOMIC DNA]</scope>
</reference>
<dbReference type="SMR" id="A0A836G4K2"/>
<evidence type="ECO:0000313" key="4">
    <source>
        <dbReference type="Proteomes" id="UP000674143"/>
    </source>
</evidence>
<feature type="coiled-coil region" evidence="1">
    <location>
        <begin position="165"/>
        <end position="199"/>
    </location>
</feature>
<comment type="caution">
    <text evidence="3">The sequence shown here is derived from an EMBL/GenBank/DDBJ whole genome shotgun (WGS) entry which is preliminary data.</text>
</comment>
<gene>
    <name evidence="3" type="ORF">LSCM4_01297</name>
</gene>